<sequence length="134" mass="14930">MIKVLLILALFSSPNVYAEHPPTGEIKDCTLSVNGSQQETTLLTPCSWAVNSDGSLQIRRLNNKSIAILVGKPISVEQQTEWGVTKNDLCSFESIGVELDDFQRPVAISQPLRDALVCSNILVDDIFFMSYRWE</sequence>
<evidence type="ECO:0008006" key="4">
    <source>
        <dbReference type="Google" id="ProtNLM"/>
    </source>
</evidence>
<feature type="chain" id="PRO_5047194049" description="DUF3019 domain-containing protein" evidence="1">
    <location>
        <begin position="19"/>
        <end position="134"/>
    </location>
</feature>
<dbReference type="RefSeq" id="WP_255391001.1">
    <property type="nucleotide sequence ID" value="NZ_CP101509.1"/>
</dbReference>
<reference evidence="2" key="1">
    <citation type="submission" date="2022-07" db="EMBL/GenBank/DDBJ databases">
        <title>Genome sequencing of Photobacterium atrarenae GJH2-4.</title>
        <authorList>
            <person name="Park S.-J."/>
        </authorList>
    </citation>
    <scope>NUCLEOTIDE SEQUENCE</scope>
    <source>
        <strain evidence="2">GJH2-4</strain>
    </source>
</reference>
<evidence type="ECO:0000313" key="2">
    <source>
        <dbReference type="EMBL" id="UTV29683.1"/>
    </source>
</evidence>
<feature type="signal peptide" evidence="1">
    <location>
        <begin position="1"/>
        <end position="18"/>
    </location>
</feature>
<organism evidence="2 3">
    <name type="scientific">Photobacterium atrarenae</name>
    <dbReference type="NCBI Taxonomy" id="865757"/>
    <lineage>
        <taxon>Bacteria</taxon>
        <taxon>Pseudomonadati</taxon>
        <taxon>Pseudomonadota</taxon>
        <taxon>Gammaproteobacteria</taxon>
        <taxon>Vibrionales</taxon>
        <taxon>Vibrionaceae</taxon>
        <taxon>Photobacterium</taxon>
    </lineage>
</organism>
<gene>
    <name evidence="2" type="ORF">NNL38_21985</name>
</gene>
<evidence type="ECO:0000313" key="3">
    <source>
        <dbReference type="Proteomes" id="UP001057998"/>
    </source>
</evidence>
<evidence type="ECO:0000256" key="1">
    <source>
        <dbReference type="SAM" id="SignalP"/>
    </source>
</evidence>
<proteinExistence type="predicted"/>
<dbReference type="EMBL" id="CP101509">
    <property type="protein sequence ID" value="UTV29683.1"/>
    <property type="molecule type" value="Genomic_DNA"/>
</dbReference>
<accession>A0ABY5GN02</accession>
<name>A0ABY5GN02_9GAMM</name>
<dbReference type="Proteomes" id="UP001057998">
    <property type="component" value="Chromosome 2"/>
</dbReference>
<protein>
    <recommendedName>
        <fullName evidence="4">DUF3019 domain-containing protein</fullName>
    </recommendedName>
</protein>
<keyword evidence="1" id="KW-0732">Signal</keyword>
<keyword evidence="3" id="KW-1185">Reference proteome</keyword>